<dbReference type="PROSITE" id="PS50011">
    <property type="entry name" value="PROTEIN_KINASE_DOM"/>
    <property type="match status" value="1"/>
</dbReference>
<dbReference type="GO" id="GO:0004674">
    <property type="term" value="F:protein serine/threonine kinase activity"/>
    <property type="evidence" value="ECO:0007669"/>
    <property type="project" value="UniProtKB-EC"/>
</dbReference>
<dbReference type="Gene3D" id="1.10.510.10">
    <property type="entry name" value="Transferase(Phosphotransferase) domain 1"/>
    <property type="match status" value="1"/>
</dbReference>
<feature type="domain" description="Protein kinase" evidence="5">
    <location>
        <begin position="561"/>
        <end position="828"/>
    </location>
</feature>
<evidence type="ECO:0000256" key="3">
    <source>
        <dbReference type="ARBA" id="ARBA00022840"/>
    </source>
</evidence>
<reference evidence="6 7" key="1">
    <citation type="submission" date="2019-08" db="EMBL/GenBank/DDBJ databases">
        <title>The genome of the soybean aphid Biotype 1, its phylome, world population structure and adaptation to the North American continent.</title>
        <authorList>
            <person name="Giordano R."/>
            <person name="Donthu R.K."/>
            <person name="Hernandez A.G."/>
            <person name="Wright C.L."/>
            <person name="Zimin A.V."/>
        </authorList>
    </citation>
    <scope>NUCLEOTIDE SEQUENCE [LARGE SCALE GENOMIC DNA]</scope>
    <source>
        <tissue evidence="6">Whole aphids</tissue>
    </source>
</reference>
<evidence type="ECO:0000313" key="6">
    <source>
        <dbReference type="EMBL" id="KAE9527342.1"/>
    </source>
</evidence>
<dbReference type="AlphaFoldDB" id="A0A6G0T9N9"/>
<dbReference type="PANTHER" id="PTHR11909">
    <property type="entry name" value="CASEIN KINASE-RELATED"/>
    <property type="match status" value="1"/>
</dbReference>
<dbReference type="PROSITE" id="PS00108">
    <property type="entry name" value="PROTEIN_KINASE_ST"/>
    <property type="match status" value="1"/>
</dbReference>
<sequence>MEGVNADIMQSGLQRLWAKRQGTILSHMHEIRDEILDQGQCASSYDNQPTDGELLGDGVKSRNEARYMEKELADTSDPEKISVPSAFNSLTTANLKNSDWSIEETSVVNLDGADLNDFPAKYSVPLLRPYEFAAVGVWIHPNIVPGFKYKVRPIENKERTRFLFDNRALELMSIGRGYSRRLTFEASPGLLNDNENYFWTDSMPSGYAFQVHVVSVGDNFTVFDANNVAVATIEVTKIPNAQREVDHEVVKNGEVRKNVEVSMLCKVDWFYKEDSSAITPVTGIAVASKLPRGSAKLIKILDASIGFIPCRGYTLIPGVDDKQRQLVLNGRSIGDAPTMYTMTGLEPYELPVIGTYVDPRIMPGFHYKVRPTGHKDYLFEGNALQLVNIGMGYGKRMTFKPDSHNLNNNTNFFWSDSYPEGYGFEPQAVFCGMKFDVMNDTQRIGEATVFRSDNPQIEDQQCIVKGTTGVTVTKYIHVDVTCQVMLKSDKSDNESHSVRVSGTAVVVKYSKQNESKLLYIDNVGLSSKLNLGLCANKKAKTTPKEELPPGSLLKDINGIEWEIQNIIGSGGFGYVYCGTKYKARTKTEYAIKTENMESGPLFVERMFYLKNVKEEDVKKWITIKKLKELPLPRFYGFGSTIHNDNKYRFIVIEKFDKDLEAFLQTVSDSLLLGAVINIVRQIIDALEFIHECGYVHWDIKCQNIFIGKKPKNNHVYLGDFGMVTKYKTEDVKPDKKCANNGTLNYIALDGHLGMHTRRGDLESLMYNGLEWLKIKLPWKNLTLPKTIKSKSYFETMNLIYNLEPAEKPDYALLKKLLKQYKTEKLSSK</sequence>
<dbReference type="Pfam" id="PF00069">
    <property type="entry name" value="Pkinase"/>
    <property type="match status" value="1"/>
</dbReference>
<dbReference type="InterPro" id="IPR050235">
    <property type="entry name" value="CK1_Ser-Thr_kinase"/>
</dbReference>
<dbReference type="InterPro" id="IPR011009">
    <property type="entry name" value="Kinase-like_dom_sf"/>
</dbReference>
<dbReference type="SMART" id="SM00220">
    <property type="entry name" value="S_TKc"/>
    <property type="match status" value="1"/>
</dbReference>
<comment type="caution">
    <text evidence="6">The sequence shown here is derived from an EMBL/GenBank/DDBJ whole genome shotgun (WGS) entry which is preliminary data.</text>
</comment>
<evidence type="ECO:0000256" key="1">
    <source>
        <dbReference type="ARBA" id="ARBA00012513"/>
    </source>
</evidence>
<dbReference type="SUPFAM" id="SSF56112">
    <property type="entry name" value="Protein kinase-like (PK-like)"/>
    <property type="match status" value="1"/>
</dbReference>
<keyword evidence="2 4" id="KW-0547">Nucleotide-binding</keyword>
<evidence type="ECO:0000256" key="2">
    <source>
        <dbReference type="ARBA" id="ARBA00022741"/>
    </source>
</evidence>
<keyword evidence="3 4" id="KW-0067">ATP-binding</keyword>
<dbReference type="InterPro" id="IPR000719">
    <property type="entry name" value="Prot_kinase_dom"/>
</dbReference>
<name>A0A6G0T9N9_APHGL</name>
<feature type="binding site" evidence="4">
    <location>
        <position position="592"/>
    </location>
    <ligand>
        <name>ATP</name>
        <dbReference type="ChEBI" id="CHEBI:30616"/>
    </ligand>
</feature>
<protein>
    <recommendedName>
        <fullName evidence="1">non-specific serine/threonine protein kinase</fullName>
        <ecNumber evidence="1">2.7.11.1</ecNumber>
    </recommendedName>
</protein>
<evidence type="ECO:0000313" key="7">
    <source>
        <dbReference type="Proteomes" id="UP000475862"/>
    </source>
</evidence>
<gene>
    <name evidence="6" type="ORF">AGLY_013040</name>
</gene>
<evidence type="ECO:0000256" key="4">
    <source>
        <dbReference type="PROSITE-ProRule" id="PRU10141"/>
    </source>
</evidence>
<dbReference type="OrthoDB" id="5953973at2759"/>
<proteinExistence type="predicted"/>
<dbReference type="EMBL" id="VYZN01000053">
    <property type="protein sequence ID" value="KAE9527342.1"/>
    <property type="molecule type" value="Genomic_DNA"/>
</dbReference>
<dbReference type="PROSITE" id="PS00107">
    <property type="entry name" value="PROTEIN_KINASE_ATP"/>
    <property type="match status" value="1"/>
</dbReference>
<evidence type="ECO:0000259" key="5">
    <source>
        <dbReference type="PROSITE" id="PS50011"/>
    </source>
</evidence>
<dbReference type="InterPro" id="IPR008271">
    <property type="entry name" value="Ser/Thr_kinase_AS"/>
</dbReference>
<keyword evidence="7" id="KW-1185">Reference proteome</keyword>
<organism evidence="6 7">
    <name type="scientific">Aphis glycines</name>
    <name type="common">Soybean aphid</name>
    <dbReference type="NCBI Taxonomy" id="307491"/>
    <lineage>
        <taxon>Eukaryota</taxon>
        <taxon>Metazoa</taxon>
        <taxon>Ecdysozoa</taxon>
        <taxon>Arthropoda</taxon>
        <taxon>Hexapoda</taxon>
        <taxon>Insecta</taxon>
        <taxon>Pterygota</taxon>
        <taxon>Neoptera</taxon>
        <taxon>Paraneoptera</taxon>
        <taxon>Hemiptera</taxon>
        <taxon>Sternorrhyncha</taxon>
        <taxon>Aphidomorpha</taxon>
        <taxon>Aphidoidea</taxon>
        <taxon>Aphididae</taxon>
        <taxon>Aphidini</taxon>
        <taxon>Aphis</taxon>
        <taxon>Aphis</taxon>
    </lineage>
</organism>
<dbReference type="EC" id="2.7.11.1" evidence="1"/>
<accession>A0A6G0T9N9</accession>
<dbReference type="GO" id="GO:0005524">
    <property type="term" value="F:ATP binding"/>
    <property type="evidence" value="ECO:0007669"/>
    <property type="project" value="UniProtKB-UniRule"/>
</dbReference>
<dbReference type="Proteomes" id="UP000475862">
    <property type="component" value="Unassembled WGS sequence"/>
</dbReference>
<dbReference type="InterPro" id="IPR017441">
    <property type="entry name" value="Protein_kinase_ATP_BS"/>
</dbReference>